<dbReference type="InterPro" id="IPR051554">
    <property type="entry name" value="Acetyltransferase_Eis"/>
</dbReference>
<comment type="subunit">
    <text evidence="4">Homohexamer; trimer of dimers.</text>
</comment>
<dbReference type="GO" id="GO:0034069">
    <property type="term" value="F:aminoglycoside N-acetyltransferase activity"/>
    <property type="evidence" value="ECO:0007669"/>
    <property type="project" value="TreeGrafter"/>
</dbReference>
<sequence>MSYSRESSAHRADPAPGAHWDVRVPEEPELPAVSEVVGEALLAPSPSLERIREVLERDRTLAVFDAGQPVGCTSAFSFTMTLPGGPRPVAGVTGVGVWPSHRRRGVLSAMMRRQLADIRDRGEDIAALFASEGGIYGRFGYGPAASAVHLDLHTREVALRADTPRDPALRLRLTSADEARRELAEVHRAAAGHRVGEFQRDAAWWNKVLRDEPGERGGQGPLRCAVAEDDAGPLGYVLYRTRQRWSEHGTAEGSLHVREHYATAPAAAALLWEHVLTRDLVFRVTHDMVPTDDPLFHLLADPYRARRFRNDNLWVRLVNLAAALERRSYAAPVDTVIEVSDRHCPWNAGRWRLSADTDAARCTPTEDSPDISLDVSHLGAAYLGDTPLGGYLAAGLISEVVPGAVQRLDTALHRSDRPHCADIF</sequence>
<dbReference type="Gene3D" id="3.30.1050.10">
    <property type="entry name" value="SCP2 sterol-binding domain"/>
    <property type="match status" value="1"/>
</dbReference>
<gene>
    <name evidence="7" type="ORF">LP52_22160</name>
</gene>
<feature type="region of interest" description="Disordered" evidence="5">
    <location>
        <begin position="1"/>
        <end position="21"/>
    </location>
</feature>
<dbReference type="AlphaFoldDB" id="A0A0C2JDE0"/>
<evidence type="ECO:0000313" key="7">
    <source>
        <dbReference type="EMBL" id="KIH96960.1"/>
    </source>
</evidence>
<dbReference type="InterPro" id="IPR036527">
    <property type="entry name" value="SCP2_sterol-bd_dom_sf"/>
</dbReference>
<evidence type="ECO:0000256" key="4">
    <source>
        <dbReference type="HAMAP-Rule" id="MF_01812"/>
    </source>
</evidence>
<reference evidence="8" key="1">
    <citation type="journal article" date="2015" name="Chem. Biol.">
        <title>Structure, bioactivity, and resistance mechanism of streptomonomicin, an unusual lasso Peptide from an understudied halophilic actinomycete.</title>
        <authorList>
            <person name="Metelev M."/>
            <person name="Tietz J.I."/>
            <person name="Melby J.O."/>
            <person name="Blair P.M."/>
            <person name="Zhu L."/>
            <person name="Livnat I."/>
            <person name="Severinov K."/>
            <person name="Mitchell D.A."/>
        </authorList>
    </citation>
    <scope>NUCLEOTIDE SEQUENCE [LARGE SCALE GENOMIC DNA]</scope>
    <source>
        <strain evidence="8">YIM 90003</strain>
    </source>
</reference>
<dbReference type="Pfam" id="PF13530">
    <property type="entry name" value="SCP2_2"/>
    <property type="match status" value="1"/>
</dbReference>
<dbReference type="Proteomes" id="UP000031675">
    <property type="component" value="Unassembled WGS sequence"/>
</dbReference>
<name>A0A0C2JDE0_9ACTN</name>
<feature type="binding site" evidence="4">
    <location>
        <begin position="103"/>
        <end position="108"/>
    </location>
    <ligand>
        <name>acetyl-CoA</name>
        <dbReference type="ChEBI" id="CHEBI:57288"/>
    </ligand>
</feature>
<evidence type="ECO:0000256" key="5">
    <source>
        <dbReference type="SAM" id="MobiDB-lite"/>
    </source>
</evidence>
<dbReference type="NCBIfam" id="NF002367">
    <property type="entry name" value="PRK01346.1-4"/>
    <property type="match status" value="1"/>
</dbReference>
<evidence type="ECO:0000313" key="8">
    <source>
        <dbReference type="Proteomes" id="UP000031675"/>
    </source>
</evidence>
<accession>A0A0C2JDE0</accession>
<dbReference type="RefSeq" id="WP_040276287.1">
    <property type="nucleotide sequence ID" value="NZ_JROO01000045.1"/>
</dbReference>
<protein>
    <submittedName>
        <fullName evidence="7">Acetyltransferase</fullName>
    </submittedName>
</protein>
<feature type="active site" description="Proton acceptor; via carboxylate" evidence="4">
    <location>
        <position position="424"/>
    </location>
</feature>
<keyword evidence="8" id="KW-1185">Reference proteome</keyword>
<dbReference type="OrthoDB" id="8399956at2"/>
<feature type="binding site" evidence="4">
    <location>
        <begin position="95"/>
        <end position="97"/>
    </location>
    <ligand>
        <name>acetyl-CoA</name>
        <dbReference type="ChEBI" id="CHEBI:57288"/>
    </ligand>
</feature>
<feature type="domain" description="N-acetyltransferase" evidence="6">
    <location>
        <begin position="20"/>
        <end position="166"/>
    </location>
</feature>
<evidence type="ECO:0000256" key="3">
    <source>
        <dbReference type="ARBA" id="ARBA00023315"/>
    </source>
</evidence>
<dbReference type="PANTHER" id="PTHR37817">
    <property type="entry name" value="N-ACETYLTRANSFERASE EIS"/>
    <property type="match status" value="1"/>
</dbReference>
<dbReference type="SUPFAM" id="SSF55729">
    <property type="entry name" value="Acyl-CoA N-acyltransferases (Nat)"/>
    <property type="match status" value="1"/>
</dbReference>
<organism evidence="7 8">
    <name type="scientific">Streptomonospora alba</name>
    <dbReference type="NCBI Taxonomy" id="183763"/>
    <lineage>
        <taxon>Bacteria</taxon>
        <taxon>Bacillati</taxon>
        <taxon>Actinomycetota</taxon>
        <taxon>Actinomycetes</taxon>
        <taxon>Streptosporangiales</taxon>
        <taxon>Nocardiopsidaceae</taxon>
        <taxon>Streptomonospora</taxon>
    </lineage>
</organism>
<dbReference type="GO" id="GO:0030649">
    <property type="term" value="P:aminoglycoside antibiotic catabolic process"/>
    <property type="evidence" value="ECO:0007669"/>
    <property type="project" value="TreeGrafter"/>
</dbReference>
<comment type="caution">
    <text evidence="7">The sequence shown here is derived from an EMBL/GenBank/DDBJ whole genome shotgun (WGS) entry which is preliminary data.</text>
</comment>
<keyword evidence="3 4" id="KW-0012">Acyltransferase</keyword>
<dbReference type="HAMAP" id="MF_01812">
    <property type="entry name" value="Eis"/>
    <property type="match status" value="1"/>
</dbReference>
<feature type="binding site" evidence="4">
    <location>
        <begin position="131"/>
        <end position="132"/>
    </location>
    <ligand>
        <name>acetyl-CoA</name>
        <dbReference type="ChEBI" id="CHEBI:57288"/>
    </ligand>
</feature>
<dbReference type="Gene3D" id="3.40.630.30">
    <property type="match status" value="2"/>
</dbReference>
<dbReference type="STRING" id="183763.LP52_22160"/>
<dbReference type="EMBL" id="JROO01000045">
    <property type="protein sequence ID" value="KIH96960.1"/>
    <property type="molecule type" value="Genomic_DNA"/>
</dbReference>
<dbReference type="InterPro" id="IPR025559">
    <property type="entry name" value="Eis_dom"/>
</dbReference>
<dbReference type="InterPro" id="IPR041380">
    <property type="entry name" value="Acetyltransf_17"/>
</dbReference>
<evidence type="ECO:0000256" key="1">
    <source>
        <dbReference type="ARBA" id="ARBA00009213"/>
    </source>
</evidence>
<dbReference type="InterPro" id="IPR000182">
    <property type="entry name" value="GNAT_dom"/>
</dbReference>
<feature type="active site" description="Proton donor" evidence="4">
    <location>
        <position position="136"/>
    </location>
</feature>
<comment type="similarity">
    <text evidence="1 4">Belongs to the acetyltransferase Eis family.</text>
</comment>
<dbReference type="Pfam" id="PF17668">
    <property type="entry name" value="Acetyltransf_17"/>
    <property type="match status" value="1"/>
</dbReference>
<dbReference type="InterPro" id="IPR016181">
    <property type="entry name" value="Acyl_CoA_acyltransferase"/>
</dbReference>
<proteinExistence type="inferred from homology"/>
<keyword evidence="2 4" id="KW-0808">Transferase</keyword>
<evidence type="ECO:0000259" key="6">
    <source>
        <dbReference type="PROSITE" id="PS51186"/>
    </source>
</evidence>
<dbReference type="PROSITE" id="PS51186">
    <property type="entry name" value="GNAT"/>
    <property type="match status" value="1"/>
</dbReference>
<dbReference type="Pfam" id="PF13527">
    <property type="entry name" value="Acetyltransf_9"/>
    <property type="match status" value="1"/>
</dbReference>
<evidence type="ECO:0000256" key="2">
    <source>
        <dbReference type="ARBA" id="ARBA00022679"/>
    </source>
</evidence>
<dbReference type="InterPro" id="IPR022902">
    <property type="entry name" value="NAcTrfase_Eis"/>
</dbReference>
<dbReference type="CDD" id="cd04301">
    <property type="entry name" value="NAT_SF"/>
    <property type="match status" value="1"/>
</dbReference>
<dbReference type="PANTHER" id="PTHR37817:SF1">
    <property type="entry name" value="N-ACETYLTRANSFERASE EIS"/>
    <property type="match status" value="1"/>
</dbReference>
<dbReference type="SUPFAM" id="SSF55718">
    <property type="entry name" value="SCP-like"/>
    <property type="match status" value="1"/>
</dbReference>